<dbReference type="Gene3D" id="3.40.50.1820">
    <property type="entry name" value="alpha/beta hydrolase"/>
    <property type="match status" value="1"/>
</dbReference>
<dbReference type="InterPro" id="IPR022742">
    <property type="entry name" value="Hydrolase_4"/>
</dbReference>
<evidence type="ECO:0000313" key="2">
    <source>
        <dbReference type="EMBL" id="MFC4735788.1"/>
    </source>
</evidence>
<protein>
    <submittedName>
        <fullName evidence="2">Alpha/beta fold hydrolase</fullName>
    </submittedName>
</protein>
<dbReference type="EMBL" id="JBHSGK010000003">
    <property type="protein sequence ID" value="MFC4735788.1"/>
    <property type="molecule type" value="Genomic_DNA"/>
</dbReference>
<dbReference type="SUPFAM" id="SSF53474">
    <property type="entry name" value="alpha/beta-Hydrolases"/>
    <property type="match status" value="1"/>
</dbReference>
<dbReference type="Proteomes" id="UP001595896">
    <property type="component" value="Unassembled WGS sequence"/>
</dbReference>
<gene>
    <name evidence="2" type="ORF">ACFO4L_04235</name>
</gene>
<evidence type="ECO:0000259" key="1">
    <source>
        <dbReference type="Pfam" id="PF12146"/>
    </source>
</evidence>
<dbReference type="Pfam" id="PF12146">
    <property type="entry name" value="Hydrolase_4"/>
    <property type="match status" value="1"/>
</dbReference>
<sequence>MNRYIIKTTDKNDLTLYTIERNPDIQVIWVHGITSDLDTMQAGALELGRAGWNAAHFFPVLRGYEGKDSLIHTPNRNRLIEDLAEVMRYTKGKRLILAGHSMGCGTILRLIEQHGWPASVIHLVLLAPFLHPTLPVYQNGNDESDDGMYRLYMKRAAAAGILDRTGLNLLRRMPVIDIPSRLEPFNPYSEVIKKSITYEYMMGRFIEKPAALKQLPWEKISVLIGSDDEIIAAKELKLYLQKEAGVLIRTAPAENHNSLLTSSYVTEVFQHAGSFKL</sequence>
<accession>A0ABV9NQV4</accession>
<reference evidence="3" key="1">
    <citation type="journal article" date="2019" name="Int. J. Syst. Evol. Microbiol.">
        <title>The Global Catalogue of Microorganisms (GCM) 10K type strain sequencing project: providing services to taxonomists for standard genome sequencing and annotation.</title>
        <authorList>
            <consortium name="The Broad Institute Genomics Platform"/>
            <consortium name="The Broad Institute Genome Sequencing Center for Infectious Disease"/>
            <person name="Wu L."/>
            <person name="Ma J."/>
        </authorList>
    </citation>
    <scope>NUCLEOTIDE SEQUENCE [LARGE SCALE GENOMIC DNA]</scope>
    <source>
        <strain evidence="3">JCM 12165</strain>
    </source>
</reference>
<feature type="domain" description="Serine aminopeptidase S33" evidence="1">
    <location>
        <begin position="22"/>
        <end position="138"/>
    </location>
</feature>
<dbReference type="InterPro" id="IPR029058">
    <property type="entry name" value="AB_hydrolase_fold"/>
</dbReference>
<dbReference type="GO" id="GO:0016787">
    <property type="term" value="F:hydrolase activity"/>
    <property type="evidence" value="ECO:0007669"/>
    <property type="project" value="UniProtKB-KW"/>
</dbReference>
<name>A0ABV9NQV4_9BACI</name>
<evidence type="ECO:0000313" key="3">
    <source>
        <dbReference type="Proteomes" id="UP001595896"/>
    </source>
</evidence>
<keyword evidence="2" id="KW-0378">Hydrolase</keyword>
<comment type="caution">
    <text evidence="2">The sequence shown here is derived from an EMBL/GenBank/DDBJ whole genome shotgun (WGS) entry which is preliminary data.</text>
</comment>
<organism evidence="2 3">
    <name type="scientific">Bacillus daqingensis</name>
    <dbReference type="NCBI Taxonomy" id="872396"/>
    <lineage>
        <taxon>Bacteria</taxon>
        <taxon>Bacillati</taxon>
        <taxon>Bacillota</taxon>
        <taxon>Bacilli</taxon>
        <taxon>Bacillales</taxon>
        <taxon>Bacillaceae</taxon>
        <taxon>Bacillus</taxon>
    </lineage>
</organism>
<dbReference type="RefSeq" id="WP_377908425.1">
    <property type="nucleotide sequence ID" value="NZ_JBHSGK010000003.1"/>
</dbReference>
<keyword evidence="3" id="KW-1185">Reference proteome</keyword>
<proteinExistence type="predicted"/>